<accession>A0ABQ0ZD14</accession>
<sequence>MSDRIRIAVAVKGNIPHPQRIEAQFIGLARNAELSIELYVGGSSRLRRQDYAE</sequence>
<organism evidence="1 2">
    <name type="scientific">Rhizobium dioscoreae</name>
    <dbReference type="NCBI Taxonomy" id="2653122"/>
    <lineage>
        <taxon>Bacteria</taxon>
        <taxon>Pseudomonadati</taxon>
        <taxon>Pseudomonadota</taxon>
        <taxon>Alphaproteobacteria</taxon>
        <taxon>Hyphomicrobiales</taxon>
        <taxon>Rhizobiaceae</taxon>
        <taxon>Rhizobium/Agrobacterium group</taxon>
        <taxon>Rhizobium</taxon>
    </lineage>
</organism>
<evidence type="ECO:0000313" key="1">
    <source>
        <dbReference type="EMBL" id="GES53471.1"/>
    </source>
</evidence>
<gene>
    <name evidence="1" type="ORF">RsS93_60850</name>
</gene>
<protein>
    <submittedName>
        <fullName evidence="1">Uncharacterized protein</fullName>
    </submittedName>
</protein>
<dbReference type="EMBL" id="BLAJ01000018">
    <property type="protein sequence ID" value="GES53471.1"/>
    <property type="molecule type" value="Genomic_DNA"/>
</dbReference>
<proteinExistence type="predicted"/>
<name>A0ABQ0ZD14_9HYPH</name>
<keyword evidence="2" id="KW-1185">Reference proteome</keyword>
<evidence type="ECO:0000313" key="2">
    <source>
        <dbReference type="Proteomes" id="UP000390335"/>
    </source>
</evidence>
<comment type="caution">
    <text evidence="1">The sequence shown here is derived from an EMBL/GenBank/DDBJ whole genome shotgun (WGS) entry which is preliminary data.</text>
</comment>
<dbReference type="Proteomes" id="UP000390335">
    <property type="component" value="Unassembled WGS sequence"/>
</dbReference>
<reference evidence="1 2" key="1">
    <citation type="journal article" date="2020" name="Genome Biol. Evol.">
        <title>Rhizobium dioscoreae sp. nov., a plant growth-promoting bacterium isolated from yam (Dioscorea species).</title>
        <authorList>
            <person name="Ouyabe M."/>
            <person name="Tanaka N."/>
            <person name="Shiwa Y."/>
            <person name="Fujita N."/>
            <person name="Kikuno H."/>
            <person name="Babil P."/>
            <person name="Shiwachi H."/>
        </authorList>
    </citation>
    <scope>NUCLEOTIDE SEQUENCE [LARGE SCALE GENOMIC DNA]</scope>
    <source>
        <strain evidence="1 2">S-93</strain>
    </source>
</reference>